<name>A0ABD1XEI0_9MARC</name>
<proteinExistence type="predicted"/>
<feature type="compositionally biased region" description="Basic and acidic residues" evidence="1">
    <location>
        <begin position="141"/>
        <end position="164"/>
    </location>
</feature>
<comment type="caution">
    <text evidence="2">The sequence shown here is derived from an EMBL/GenBank/DDBJ whole genome shotgun (WGS) entry which is preliminary data.</text>
</comment>
<feature type="region of interest" description="Disordered" evidence="1">
    <location>
        <begin position="132"/>
        <end position="170"/>
    </location>
</feature>
<evidence type="ECO:0000256" key="1">
    <source>
        <dbReference type="SAM" id="MobiDB-lite"/>
    </source>
</evidence>
<keyword evidence="3" id="KW-1185">Reference proteome</keyword>
<evidence type="ECO:0000313" key="2">
    <source>
        <dbReference type="EMBL" id="KAL2603246.1"/>
    </source>
</evidence>
<gene>
    <name evidence="2" type="ORF">R1flu_013159</name>
</gene>
<evidence type="ECO:0000313" key="3">
    <source>
        <dbReference type="Proteomes" id="UP001605036"/>
    </source>
</evidence>
<protein>
    <submittedName>
        <fullName evidence="2">Uncharacterized protein</fullName>
    </submittedName>
</protein>
<dbReference type="AlphaFoldDB" id="A0ABD1XEI0"/>
<organism evidence="2 3">
    <name type="scientific">Riccia fluitans</name>
    <dbReference type="NCBI Taxonomy" id="41844"/>
    <lineage>
        <taxon>Eukaryota</taxon>
        <taxon>Viridiplantae</taxon>
        <taxon>Streptophyta</taxon>
        <taxon>Embryophyta</taxon>
        <taxon>Marchantiophyta</taxon>
        <taxon>Marchantiopsida</taxon>
        <taxon>Marchantiidae</taxon>
        <taxon>Marchantiales</taxon>
        <taxon>Ricciaceae</taxon>
        <taxon>Riccia</taxon>
    </lineage>
</organism>
<dbReference type="EMBL" id="JBHFFA010000020">
    <property type="protein sequence ID" value="KAL2603246.1"/>
    <property type="molecule type" value="Genomic_DNA"/>
</dbReference>
<accession>A0ABD1XEI0</accession>
<reference evidence="2 3" key="1">
    <citation type="submission" date="2024-09" db="EMBL/GenBank/DDBJ databases">
        <title>Chromosome-scale assembly of Riccia fluitans.</title>
        <authorList>
            <person name="Paukszto L."/>
            <person name="Sawicki J."/>
            <person name="Karawczyk K."/>
            <person name="Piernik-Szablinska J."/>
            <person name="Szczecinska M."/>
            <person name="Mazdziarz M."/>
        </authorList>
    </citation>
    <scope>NUCLEOTIDE SEQUENCE [LARGE SCALE GENOMIC DNA]</scope>
    <source>
        <strain evidence="2">Rf_01</strain>
        <tissue evidence="2">Aerial parts of the thallus</tissue>
    </source>
</reference>
<sequence>MNWILDGERLGLYLMKNKPMDTLVAHEKTEISQSTSEVVKLAGMGTQLSTGRKEPYITFKVWVTQLLKLSEDDLTTTFFVPHCTKDGVNVQQFQDLKIGMELEIARSYTRITTDEEVLDALRSTQWEFKSKDLGDGGQSLAEERRKKENTVGEEYKRRNKKDEGIGTPEQTVGRSDAEIYIELPIDKEEDRNTPTVVADSMPVNLHTNEVDLESEEDVTNKLFRMVLWR</sequence>
<dbReference type="Proteomes" id="UP001605036">
    <property type="component" value="Unassembled WGS sequence"/>
</dbReference>